<dbReference type="PANTHER" id="PTHR45726:SF3">
    <property type="entry name" value="LEUKOTRIENE A-4 HYDROLASE"/>
    <property type="match status" value="1"/>
</dbReference>
<keyword evidence="3" id="KW-0031">Aminopeptidase</keyword>
<keyword evidence="4" id="KW-1185">Reference proteome</keyword>
<comment type="caution">
    <text evidence="3">The sequence shown here is derived from an EMBL/GenBank/DDBJ whole genome shotgun (WGS) entry which is preliminary data.</text>
</comment>
<dbReference type="InterPro" id="IPR014782">
    <property type="entry name" value="Peptidase_M1_dom"/>
</dbReference>
<dbReference type="Gene3D" id="1.10.390.10">
    <property type="entry name" value="Neutral Protease Domain 2"/>
    <property type="match status" value="1"/>
</dbReference>
<dbReference type="InterPro" id="IPR042097">
    <property type="entry name" value="Aminopeptidase_N-like_N_sf"/>
</dbReference>
<evidence type="ECO:0000256" key="1">
    <source>
        <dbReference type="SAM" id="SignalP"/>
    </source>
</evidence>
<evidence type="ECO:0000313" key="4">
    <source>
        <dbReference type="Proteomes" id="UP001623592"/>
    </source>
</evidence>
<dbReference type="CDD" id="cd09604">
    <property type="entry name" value="M1_APN_like"/>
    <property type="match status" value="1"/>
</dbReference>
<keyword evidence="3" id="KW-0645">Protease</keyword>
<dbReference type="PROSITE" id="PS51257">
    <property type="entry name" value="PROKAR_LIPOPROTEIN"/>
    <property type="match status" value="1"/>
</dbReference>
<dbReference type="EC" id="3.4.11.-" evidence="3"/>
<proteinExistence type="predicted"/>
<reference evidence="3 4" key="1">
    <citation type="submission" date="2024-11" db="EMBL/GenBank/DDBJ databases">
        <authorList>
            <person name="Heng Y.C."/>
            <person name="Lim A.C.H."/>
            <person name="Lee J.K.Y."/>
            <person name="Kittelmann S."/>
        </authorList>
    </citation>
    <scope>NUCLEOTIDE SEQUENCE [LARGE SCALE GENOMIC DNA]</scope>
    <source>
        <strain evidence="3 4">WILCCON 0114</strain>
    </source>
</reference>
<feature type="chain" id="PRO_5046127800" evidence="1">
    <location>
        <begin position="25"/>
        <end position="508"/>
    </location>
</feature>
<keyword evidence="1" id="KW-0732">Signal</keyword>
<evidence type="ECO:0000313" key="3">
    <source>
        <dbReference type="EMBL" id="MFL0252322.1"/>
    </source>
</evidence>
<dbReference type="EMBL" id="JBJIAA010000016">
    <property type="protein sequence ID" value="MFL0252322.1"/>
    <property type="molecule type" value="Genomic_DNA"/>
</dbReference>
<name>A0ABW8TKG7_9CLOT</name>
<organism evidence="3 4">
    <name type="scientific">Clostridium neuense</name>
    <dbReference type="NCBI Taxonomy" id="1728934"/>
    <lineage>
        <taxon>Bacteria</taxon>
        <taxon>Bacillati</taxon>
        <taxon>Bacillota</taxon>
        <taxon>Clostridia</taxon>
        <taxon>Eubacteriales</taxon>
        <taxon>Clostridiaceae</taxon>
        <taxon>Clostridium</taxon>
    </lineage>
</organism>
<evidence type="ECO:0000259" key="2">
    <source>
        <dbReference type="Pfam" id="PF01433"/>
    </source>
</evidence>
<dbReference type="GO" id="GO:0004177">
    <property type="term" value="F:aminopeptidase activity"/>
    <property type="evidence" value="ECO:0007669"/>
    <property type="project" value="UniProtKB-KW"/>
</dbReference>
<dbReference type="Pfam" id="PF01433">
    <property type="entry name" value="Peptidase_M1"/>
    <property type="match status" value="1"/>
</dbReference>
<feature type="domain" description="Peptidase M1 membrane alanine aminopeptidase" evidence="2">
    <location>
        <begin position="291"/>
        <end position="493"/>
    </location>
</feature>
<dbReference type="SUPFAM" id="SSF55486">
    <property type="entry name" value="Metalloproteases ('zincins'), catalytic domain"/>
    <property type="match status" value="1"/>
</dbReference>
<sequence length="508" mass="58342">MKKRVKIIAAVVICAAIVSTACYIELGTKNKKAEKPVISTIHKIKKSSLERTRYDMNLTLNDENKTITGNEVVKLKNNYGVDLKELVFHLYADSYNSKDTMPDVGKKRFAVTQEELGDININSVKTSEGVKKYTQDKEVLKITLKRPLKKDEEAEVNIAFTLKIPEGKQRLGYFQNVISVTNWYPILSIYDKESGKFDENPFCPVGESNYSESSDYRVNIAVPKGMILATTGVKTSEDKSGALDKYSFEAKDNRDFDMFMSKDYKVVTSEIDGIKVNSYYFDYESSAKRMLNLACDTIKFFDEKIGKYPFSEYNIAETYLDGGDMEYPTVTQMGNYNKLNENCTDRDLSQFDMAIIHETLHQWWYSTVGNNEFKESFLDESLASYFTSYFMSAKFGKDTLFGISDFEISDDNTLQKNISQDEPLNRAVDKYSSLEQYETAIYTDAPKVIERLRQKVGDEKFIDIFKEYYKNYKFKIGTLKDFYKVVEEQCGKDTGEWLKGELTGNNAK</sequence>
<accession>A0ABW8TKG7</accession>
<dbReference type="InterPro" id="IPR027268">
    <property type="entry name" value="Peptidase_M4/M1_CTD_sf"/>
</dbReference>
<dbReference type="RefSeq" id="WP_406788979.1">
    <property type="nucleotide sequence ID" value="NZ_JBJIAA010000016.1"/>
</dbReference>
<keyword evidence="3" id="KW-0378">Hydrolase</keyword>
<dbReference type="InterPro" id="IPR034015">
    <property type="entry name" value="M1_LTA4H"/>
</dbReference>
<feature type="signal peptide" evidence="1">
    <location>
        <begin position="1"/>
        <end position="24"/>
    </location>
</feature>
<protein>
    <submittedName>
        <fullName evidence="3">M1 family metallopeptidase</fullName>
        <ecNumber evidence="3">3.4.11.-</ecNumber>
    </submittedName>
</protein>
<dbReference type="Gene3D" id="2.60.40.1730">
    <property type="entry name" value="tricorn interacting facor f3 domain"/>
    <property type="match status" value="1"/>
</dbReference>
<dbReference type="Proteomes" id="UP001623592">
    <property type="component" value="Unassembled WGS sequence"/>
</dbReference>
<dbReference type="PANTHER" id="PTHR45726">
    <property type="entry name" value="LEUKOTRIENE A-4 HYDROLASE"/>
    <property type="match status" value="1"/>
</dbReference>
<gene>
    <name evidence="3" type="ORF">ACJDT4_18055</name>
</gene>